<dbReference type="AlphaFoldDB" id="A0A8E0VN29"/>
<dbReference type="OrthoDB" id="270417at2759"/>
<feature type="compositionally biased region" description="Basic and acidic residues" evidence="1">
    <location>
        <begin position="48"/>
        <end position="63"/>
    </location>
</feature>
<proteinExistence type="predicted"/>
<feature type="compositionally biased region" description="Basic residues" evidence="1">
    <location>
        <begin position="37"/>
        <end position="47"/>
    </location>
</feature>
<evidence type="ECO:0000256" key="1">
    <source>
        <dbReference type="SAM" id="MobiDB-lite"/>
    </source>
</evidence>
<dbReference type="Proteomes" id="UP000728185">
    <property type="component" value="Unassembled WGS sequence"/>
</dbReference>
<accession>A0A8E0VN29</accession>
<organism evidence="2 3">
    <name type="scientific">Fasciolopsis buskii</name>
    <dbReference type="NCBI Taxonomy" id="27845"/>
    <lineage>
        <taxon>Eukaryota</taxon>
        <taxon>Metazoa</taxon>
        <taxon>Spiralia</taxon>
        <taxon>Lophotrochozoa</taxon>
        <taxon>Platyhelminthes</taxon>
        <taxon>Trematoda</taxon>
        <taxon>Digenea</taxon>
        <taxon>Plagiorchiida</taxon>
        <taxon>Echinostomata</taxon>
        <taxon>Echinostomatoidea</taxon>
        <taxon>Fasciolidae</taxon>
        <taxon>Fasciolopsis</taxon>
    </lineage>
</organism>
<reference evidence="2" key="1">
    <citation type="submission" date="2019-05" db="EMBL/GenBank/DDBJ databases">
        <title>Annotation for the trematode Fasciolopsis buski.</title>
        <authorList>
            <person name="Choi Y.-J."/>
        </authorList>
    </citation>
    <scope>NUCLEOTIDE SEQUENCE</scope>
    <source>
        <strain evidence="2">HT</strain>
        <tissue evidence="2">Whole worm</tissue>
    </source>
</reference>
<evidence type="ECO:0000313" key="3">
    <source>
        <dbReference type="Proteomes" id="UP000728185"/>
    </source>
</evidence>
<gene>
    <name evidence="2" type="ORF">FBUS_11744</name>
</gene>
<evidence type="ECO:0000313" key="2">
    <source>
        <dbReference type="EMBL" id="KAA0198395.1"/>
    </source>
</evidence>
<sequence>MRDLRSGRESCQLSQSFRRACGRGGRSVFRHRPIDGRRRKPGHTRRSKFTDQRKKTRFQRTDAVTKSERCIQIPSPEAVTHVVGLTTGNANHFPINEVLHEDVKPAFGQLAHPDKQHSRSFDNLCTSGDYVSVISEERAAYSTQPLLNDVNSNEFARSKLSGCGPGCSFSCALTHCPHLPSENGSTSSENTDSGMFSGESCAQSTVSTVSTILDTFTSRSVPTATAPLSFIRRPRSRSDSFDPASLTKMHRTKPSDLLASLVELRQPEKPINHMIASVQSVGWITDEISKHKFCNLLNSPKPEKLVPTPKSAENMNTNQRRDLLISACAEKPLDSSSSRYPKNIGHGSNSL</sequence>
<dbReference type="EMBL" id="LUCM01001763">
    <property type="protein sequence ID" value="KAA0198395.1"/>
    <property type="molecule type" value="Genomic_DNA"/>
</dbReference>
<protein>
    <submittedName>
        <fullName evidence="2">Uncharacterized protein</fullName>
    </submittedName>
</protein>
<feature type="region of interest" description="Disordered" evidence="1">
    <location>
        <begin position="22"/>
        <end position="63"/>
    </location>
</feature>
<comment type="caution">
    <text evidence="2">The sequence shown here is derived from an EMBL/GenBank/DDBJ whole genome shotgun (WGS) entry which is preliminary data.</text>
</comment>
<keyword evidence="3" id="KW-1185">Reference proteome</keyword>
<name>A0A8E0VN29_9TREM</name>